<keyword evidence="1" id="KW-0678">Repressor</keyword>
<dbReference type="GO" id="GO:0003677">
    <property type="term" value="F:DNA binding"/>
    <property type="evidence" value="ECO:0007669"/>
    <property type="project" value="UniProtKB-KW"/>
</dbReference>
<feature type="domain" description="HTH lacI-type" evidence="5">
    <location>
        <begin position="2"/>
        <end position="55"/>
    </location>
</feature>
<accession>A0ABW9MFE4</accession>
<evidence type="ECO:0000313" key="7">
    <source>
        <dbReference type="Proteomes" id="UP001637994"/>
    </source>
</evidence>
<dbReference type="InterPro" id="IPR000843">
    <property type="entry name" value="HTH_LacI"/>
</dbReference>
<keyword evidence="7" id="KW-1185">Reference proteome</keyword>
<dbReference type="Gene3D" id="1.10.260.40">
    <property type="entry name" value="lambda repressor-like DNA-binding domains"/>
    <property type="match status" value="1"/>
</dbReference>
<evidence type="ECO:0000256" key="4">
    <source>
        <dbReference type="ARBA" id="ARBA00023163"/>
    </source>
</evidence>
<keyword evidence="4" id="KW-0804">Transcription</keyword>
<gene>
    <name evidence="6" type="ORF">ACCQ42_09635</name>
</gene>
<dbReference type="InterPro" id="IPR028082">
    <property type="entry name" value="Peripla_BP_I"/>
</dbReference>
<dbReference type="InterPro" id="IPR001761">
    <property type="entry name" value="Peripla_BP/Lac1_sug-bd_dom"/>
</dbReference>
<evidence type="ECO:0000256" key="3">
    <source>
        <dbReference type="ARBA" id="ARBA00023125"/>
    </source>
</evidence>
<dbReference type="SMART" id="SM00354">
    <property type="entry name" value="HTH_LACI"/>
    <property type="match status" value="1"/>
</dbReference>
<name>A0ABW9MFE4_9FIRM</name>
<dbReference type="CDD" id="cd06291">
    <property type="entry name" value="PBP1_Qymf-like"/>
    <property type="match status" value="1"/>
</dbReference>
<evidence type="ECO:0000256" key="2">
    <source>
        <dbReference type="ARBA" id="ARBA00023015"/>
    </source>
</evidence>
<dbReference type="Pfam" id="PF00356">
    <property type="entry name" value="LacI"/>
    <property type="match status" value="1"/>
</dbReference>
<proteinExistence type="predicted"/>
<evidence type="ECO:0000313" key="6">
    <source>
        <dbReference type="EMBL" id="MFO3668013.1"/>
    </source>
</evidence>
<dbReference type="Gene3D" id="3.40.50.2300">
    <property type="match status" value="2"/>
</dbReference>
<dbReference type="SUPFAM" id="SSF47413">
    <property type="entry name" value="lambda repressor-like DNA-binding domains"/>
    <property type="match status" value="1"/>
</dbReference>
<keyword evidence="3 6" id="KW-0238">DNA-binding</keyword>
<dbReference type="RefSeq" id="WP_410036015.1">
    <property type="nucleotide sequence ID" value="NZ_JBGMEF010000045.1"/>
</dbReference>
<dbReference type="PANTHER" id="PTHR30146:SF95">
    <property type="entry name" value="RIBOSE OPERON REPRESSOR"/>
    <property type="match status" value="1"/>
</dbReference>
<reference evidence="6 7" key="1">
    <citation type="journal article" date="2025" name="Anaerobe">
        <title>Description of Anaerococcus kampingiae sp. nov., Anaerococcus groningensis sp. nov., Anaerococcus martiniensis sp. nov., and Anaerococcus cruorum sp. nov., isolated from human clinical specimens.</title>
        <authorList>
            <person name="Boiten K.E."/>
            <person name="Meijer J."/>
            <person name="van Wezel E.M."/>
            <person name="Veloo A.C.M."/>
        </authorList>
    </citation>
    <scope>NUCLEOTIDE SEQUENCE [LARGE SCALE GENOMIC DNA]</scope>
    <source>
        <strain evidence="6 7">ENR0874</strain>
    </source>
</reference>
<keyword evidence="2" id="KW-0805">Transcription regulation</keyword>
<evidence type="ECO:0000259" key="5">
    <source>
        <dbReference type="PROSITE" id="PS50932"/>
    </source>
</evidence>
<protein>
    <submittedName>
        <fullName evidence="6">LacI family DNA-binding transcriptional regulator</fullName>
    </submittedName>
</protein>
<dbReference type="InterPro" id="IPR010982">
    <property type="entry name" value="Lambda_DNA-bd_dom_sf"/>
</dbReference>
<dbReference type="EMBL" id="JBGMEF010000045">
    <property type="protein sequence ID" value="MFO3668013.1"/>
    <property type="molecule type" value="Genomic_DNA"/>
</dbReference>
<comment type="caution">
    <text evidence="6">The sequence shown here is derived from an EMBL/GenBank/DDBJ whole genome shotgun (WGS) entry which is preliminary data.</text>
</comment>
<dbReference type="SUPFAM" id="SSF53822">
    <property type="entry name" value="Periplasmic binding protein-like I"/>
    <property type="match status" value="1"/>
</dbReference>
<dbReference type="CDD" id="cd01392">
    <property type="entry name" value="HTH_LacI"/>
    <property type="match status" value="1"/>
</dbReference>
<sequence>MATMKDVANEAKVSLGSVSNVINGREVKPETYRRVMDAIEKLNYEKNDLASGLKNNKTNTIGLIVPTIWHPFFSEMAFHVEQILQKRGYKLLLCNSNGCEDSEIQYLQMLRKNMIDGIIAISYSDIEVYINSNLPFVSIDRKFDKNINFVASQNYEGGLLAAKTLDSKGCKELLYVGSHNKFMNATMDRRRGFEDFCKDNKISYHIIDMLEPYEGLDDQIYAIFKENPDIDGIFTINDFVGMDVIGILKAIGKEVLDDYQLIGFDGIKLSEEKSYMVSTIVQDVEKIATRSVDILLKNIEDENYYANSYVEVRFEEGGTTK</sequence>
<evidence type="ECO:0000256" key="1">
    <source>
        <dbReference type="ARBA" id="ARBA00022491"/>
    </source>
</evidence>
<dbReference type="Pfam" id="PF00532">
    <property type="entry name" value="Peripla_BP_1"/>
    <property type="match status" value="1"/>
</dbReference>
<dbReference type="PROSITE" id="PS50932">
    <property type="entry name" value="HTH_LACI_2"/>
    <property type="match status" value="1"/>
</dbReference>
<dbReference type="Proteomes" id="UP001637994">
    <property type="component" value="Unassembled WGS sequence"/>
</dbReference>
<organism evidence="6 7">
    <name type="scientific">Anaerococcus kampingae</name>
    <dbReference type="NCBI Taxonomy" id="3115614"/>
    <lineage>
        <taxon>Bacteria</taxon>
        <taxon>Bacillati</taxon>
        <taxon>Bacillota</taxon>
        <taxon>Tissierellia</taxon>
        <taxon>Tissierellales</taxon>
        <taxon>Peptoniphilaceae</taxon>
        <taxon>Anaerococcus</taxon>
    </lineage>
</organism>
<dbReference type="PANTHER" id="PTHR30146">
    <property type="entry name" value="LACI-RELATED TRANSCRIPTIONAL REPRESSOR"/>
    <property type="match status" value="1"/>
</dbReference>